<keyword evidence="2" id="KW-1185">Reference proteome</keyword>
<comment type="caution">
    <text evidence="1">The sequence shown here is derived from an EMBL/GenBank/DDBJ whole genome shotgun (WGS) entry which is preliminary data.</text>
</comment>
<gene>
    <name evidence="1" type="ORF">HHL22_20630</name>
</gene>
<name>A0A7Y0AHY9_9BACT</name>
<dbReference type="AlphaFoldDB" id="A0A7Y0AHY9"/>
<proteinExistence type="predicted"/>
<dbReference type="EMBL" id="JABBGH010000003">
    <property type="protein sequence ID" value="NML67614.1"/>
    <property type="molecule type" value="Genomic_DNA"/>
</dbReference>
<organism evidence="1 2">
    <name type="scientific">Hymenobacter polaris</name>
    <dbReference type="NCBI Taxonomy" id="2682546"/>
    <lineage>
        <taxon>Bacteria</taxon>
        <taxon>Pseudomonadati</taxon>
        <taxon>Bacteroidota</taxon>
        <taxon>Cytophagia</taxon>
        <taxon>Cytophagales</taxon>
        <taxon>Hymenobacteraceae</taxon>
        <taxon>Hymenobacter</taxon>
    </lineage>
</organism>
<dbReference type="RefSeq" id="WP_169533267.1">
    <property type="nucleotide sequence ID" value="NZ_JABBGH010000003.1"/>
</dbReference>
<accession>A0A7Y0AHY9</accession>
<reference evidence="1 2" key="1">
    <citation type="submission" date="2020-04" db="EMBL/GenBank/DDBJ databases">
        <title>Hymenobacter polaris sp. nov., isolated from Arctic soil.</title>
        <authorList>
            <person name="Dahal R.H."/>
        </authorList>
    </citation>
    <scope>NUCLEOTIDE SEQUENCE [LARGE SCALE GENOMIC DNA]</scope>
    <source>
        <strain evidence="1 2">RP-2-7</strain>
    </source>
</reference>
<protein>
    <submittedName>
        <fullName evidence="1">Uncharacterized protein</fullName>
    </submittedName>
</protein>
<evidence type="ECO:0000313" key="1">
    <source>
        <dbReference type="EMBL" id="NML67614.1"/>
    </source>
</evidence>
<sequence>MAKTQLAPAPEAAAPDMVKLQCKSLNIDSQDFTPAHAKRLLAFQQAKGDDSWQPVTEAPKTND</sequence>
<evidence type="ECO:0000313" key="2">
    <source>
        <dbReference type="Proteomes" id="UP000559626"/>
    </source>
</evidence>
<dbReference type="Proteomes" id="UP000559626">
    <property type="component" value="Unassembled WGS sequence"/>
</dbReference>